<reference evidence="9 10" key="2">
    <citation type="journal article" date="2019" name="G3 (Bethesda)">
        <title>Hybrid Assembly of the Genome of the Entomopathogenic Nematode Steinernema carpocapsae Identifies the X-Chromosome.</title>
        <authorList>
            <person name="Serra L."/>
            <person name="Macchietto M."/>
            <person name="Macias-Munoz A."/>
            <person name="McGill C.J."/>
            <person name="Rodriguez I.M."/>
            <person name="Rodriguez B."/>
            <person name="Murad R."/>
            <person name="Mortazavi A."/>
        </authorList>
    </citation>
    <scope>NUCLEOTIDE SEQUENCE [LARGE SCALE GENOMIC DNA]</scope>
    <source>
        <strain evidence="9 10">ALL</strain>
    </source>
</reference>
<evidence type="ECO:0000256" key="4">
    <source>
        <dbReference type="ARBA" id="ARBA00033763"/>
    </source>
</evidence>
<dbReference type="PROSITE" id="PS51687">
    <property type="entry name" value="SAM_MT_RNA_M5U"/>
    <property type="match status" value="1"/>
</dbReference>
<dbReference type="PROSITE" id="PS50102">
    <property type="entry name" value="RRM"/>
    <property type="match status" value="1"/>
</dbReference>
<evidence type="ECO:0000313" key="9">
    <source>
        <dbReference type="EMBL" id="TKR86685.1"/>
    </source>
</evidence>
<dbReference type="GO" id="GO:0003723">
    <property type="term" value="F:RNA binding"/>
    <property type="evidence" value="ECO:0007669"/>
    <property type="project" value="UniProtKB-UniRule"/>
</dbReference>
<dbReference type="SUPFAM" id="SSF54928">
    <property type="entry name" value="RNA-binding domain, RBD"/>
    <property type="match status" value="1"/>
</dbReference>
<keyword evidence="6" id="KW-0694">RNA-binding</keyword>
<dbReference type="GO" id="GO:0032259">
    <property type="term" value="P:methylation"/>
    <property type="evidence" value="ECO:0007669"/>
    <property type="project" value="UniProtKB-KW"/>
</dbReference>
<keyword evidence="10" id="KW-1185">Reference proteome</keyword>
<evidence type="ECO:0000256" key="5">
    <source>
        <dbReference type="ARBA" id="ARBA00047278"/>
    </source>
</evidence>
<dbReference type="InterPro" id="IPR029063">
    <property type="entry name" value="SAM-dependent_MTases_sf"/>
</dbReference>
<dbReference type="SUPFAM" id="SSF53335">
    <property type="entry name" value="S-adenosyl-L-methionine-dependent methyltransferases"/>
    <property type="match status" value="1"/>
</dbReference>
<comment type="similarity">
    <text evidence="7">Belongs to the class I-like SAM-binding methyltransferase superfamily. RNA M5U methyltransferase family.</text>
</comment>
<dbReference type="PANTHER" id="PTHR45904">
    <property type="entry name" value="TRNA (URACIL-5-)-METHYLTRANSFERASE"/>
    <property type="match status" value="1"/>
</dbReference>
<feature type="binding site" evidence="7">
    <location>
        <position position="382"/>
    </location>
    <ligand>
        <name>S-adenosyl-L-methionine</name>
        <dbReference type="ChEBI" id="CHEBI:59789"/>
    </ligand>
</feature>
<dbReference type="GO" id="GO:0006396">
    <property type="term" value="P:RNA processing"/>
    <property type="evidence" value="ECO:0007669"/>
    <property type="project" value="InterPro"/>
</dbReference>
<evidence type="ECO:0000256" key="2">
    <source>
        <dbReference type="ARBA" id="ARBA00022679"/>
    </source>
</evidence>
<keyword evidence="1 7" id="KW-0489">Methyltransferase</keyword>
<evidence type="ECO:0000256" key="7">
    <source>
        <dbReference type="PROSITE-ProRule" id="PRU01024"/>
    </source>
</evidence>
<comment type="caution">
    <text evidence="7">Lacks conserved residue(s) required for the propagation of feature annotation.</text>
</comment>
<reference evidence="9 10" key="1">
    <citation type="journal article" date="2015" name="Genome Biol.">
        <title>Comparative genomics of Steinernema reveals deeply conserved gene regulatory networks.</title>
        <authorList>
            <person name="Dillman A.R."/>
            <person name="Macchietto M."/>
            <person name="Porter C.F."/>
            <person name="Rogers A."/>
            <person name="Williams B."/>
            <person name="Antoshechkin I."/>
            <person name="Lee M.M."/>
            <person name="Goodwin Z."/>
            <person name="Lu X."/>
            <person name="Lewis E.E."/>
            <person name="Goodrich-Blair H."/>
            <person name="Stock S.P."/>
            <person name="Adams B.J."/>
            <person name="Sternberg P.W."/>
            <person name="Mortazavi A."/>
        </authorList>
    </citation>
    <scope>NUCLEOTIDE SEQUENCE [LARGE SCALE GENOMIC DNA]</scope>
    <source>
        <strain evidence="9 10">ALL</strain>
    </source>
</reference>
<dbReference type="STRING" id="34508.A0A4V6A4F4"/>
<comment type="catalytic activity">
    <reaction evidence="5">
        <text>uridine(54) in tRNA + S-adenosyl-L-methionine = 5-methyluridine(54) in tRNA + S-adenosyl-L-homocysteine + H(+)</text>
        <dbReference type="Rhea" id="RHEA:42712"/>
        <dbReference type="Rhea" id="RHEA-COMP:10167"/>
        <dbReference type="Rhea" id="RHEA-COMP:10193"/>
        <dbReference type="ChEBI" id="CHEBI:15378"/>
        <dbReference type="ChEBI" id="CHEBI:57856"/>
        <dbReference type="ChEBI" id="CHEBI:59789"/>
        <dbReference type="ChEBI" id="CHEBI:65315"/>
        <dbReference type="ChEBI" id="CHEBI:74447"/>
        <dbReference type="EC" id="2.1.1.35"/>
    </reaction>
    <physiologicalReaction direction="left-to-right" evidence="5">
        <dbReference type="Rhea" id="RHEA:42713"/>
    </physiologicalReaction>
</comment>
<dbReference type="Gene3D" id="3.30.70.330">
    <property type="match status" value="1"/>
</dbReference>
<feature type="domain" description="RRM" evidence="8">
    <location>
        <begin position="40"/>
        <end position="113"/>
    </location>
</feature>
<dbReference type="EC" id="2.1.1.35" evidence="4"/>
<feature type="binding site" evidence="7">
    <location>
        <position position="431"/>
    </location>
    <ligand>
        <name>S-adenosyl-L-methionine</name>
        <dbReference type="ChEBI" id="CHEBI:59789"/>
    </ligand>
</feature>
<evidence type="ECO:0000256" key="3">
    <source>
        <dbReference type="ARBA" id="ARBA00022691"/>
    </source>
</evidence>
<evidence type="ECO:0000313" key="10">
    <source>
        <dbReference type="Proteomes" id="UP000298663"/>
    </source>
</evidence>
<keyword evidence="3 7" id="KW-0949">S-adenosyl-L-methionine</keyword>
<dbReference type="Gene3D" id="3.40.50.150">
    <property type="entry name" value="Vaccinia Virus protein VP39"/>
    <property type="match status" value="1"/>
</dbReference>
<comment type="caution">
    <text evidence="9">The sequence shown here is derived from an EMBL/GenBank/DDBJ whole genome shotgun (WGS) entry which is preliminary data.</text>
</comment>
<evidence type="ECO:0000256" key="6">
    <source>
        <dbReference type="PROSITE-ProRule" id="PRU00176"/>
    </source>
</evidence>
<dbReference type="InterPro" id="IPR010280">
    <property type="entry name" value="U5_MeTrfase_fam"/>
</dbReference>
<dbReference type="InterPro" id="IPR045850">
    <property type="entry name" value="TRM2_met"/>
</dbReference>
<accession>A0A4V6A4F4</accession>
<dbReference type="AlphaFoldDB" id="A0A4V6A4F4"/>
<dbReference type="InterPro" id="IPR000504">
    <property type="entry name" value="RRM_dom"/>
</dbReference>
<dbReference type="EMBL" id="AZBU02000003">
    <property type="protein sequence ID" value="TKR86685.1"/>
    <property type="molecule type" value="Genomic_DNA"/>
</dbReference>
<protein>
    <recommendedName>
        <fullName evidence="4">tRNA (uracil(54)-C(5))-methyltransferase</fullName>
        <ecNumber evidence="4">2.1.1.35</ecNumber>
    </recommendedName>
</protein>
<dbReference type="InterPro" id="IPR012677">
    <property type="entry name" value="Nucleotide-bd_a/b_plait_sf"/>
</dbReference>
<dbReference type="InterPro" id="IPR035979">
    <property type="entry name" value="RBD_domain_sf"/>
</dbReference>
<name>A0A4V6A4F4_STECR</name>
<keyword evidence="2 7" id="KW-0808">Transferase</keyword>
<evidence type="ECO:0000259" key="8">
    <source>
        <dbReference type="PROSITE" id="PS50102"/>
    </source>
</evidence>
<dbReference type="OrthoDB" id="417550at2759"/>
<gene>
    <name evidence="9" type="ORF">L596_011224</name>
</gene>
<dbReference type="GO" id="GO:0030697">
    <property type="term" value="F:tRNA (uracil(54)-C5)-methyltransferase activity, S-adenosyl methionine-dependent"/>
    <property type="evidence" value="ECO:0007669"/>
    <property type="project" value="UniProtKB-EC"/>
</dbReference>
<evidence type="ECO:0000256" key="1">
    <source>
        <dbReference type="ARBA" id="ARBA00022603"/>
    </source>
</evidence>
<sequence length="441" mass="50038">MEESKEAVIVAPLADQETGNVAELVAKKEENSAGDTSAYDRVQIQNLNKYMSFKQVKQFLNRILEGMSYRKLRHFSDTAYVSFESPADAQKAVDIIDGHILKQRAVTARLVEPEPLKGRDVTKRSGDEMESDDRKRAKIVMSAKEIVTPLADMPYEEQLKSKQSECNDLARNLFRQFVKASVDNSYGYSASKHLKQIVPSPVQRAYRNKCEFTVGKSIDPDNLENSKITVGFVGGRFAANMHYVVPVDDCDNISEHMKRIVNSFQGFVVESDLPPFNEFERVGCWKMLTVREFLGDCMVIATVFPFENQELEKQMKTRLTDFLLDQSNFSNPDRRFRVTSVYWQVQKNASDPVIYEHIGGAAYIYESLLGMRFRVSPGAFFQTNSRGAELLFSTITKACGFNEDEFLEPVSGTAAVSKTAENHVPKEELCEKIQRIRKQGM</sequence>
<organism evidence="9 10">
    <name type="scientific">Steinernema carpocapsae</name>
    <name type="common">Entomopathogenic nematode</name>
    <dbReference type="NCBI Taxonomy" id="34508"/>
    <lineage>
        <taxon>Eukaryota</taxon>
        <taxon>Metazoa</taxon>
        <taxon>Ecdysozoa</taxon>
        <taxon>Nematoda</taxon>
        <taxon>Chromadorea</taxon>
        <taxon>Rhabditida</taxon>
        <taxon>Tylenchina</taxon>
        <taxon>Panagrolaimomorpha</taxon>
        <taxon>Strongyloidoidea</taxon>
        <taxon>Steinernematidae</taxon>
        <taxon>Steinernema</taxon>
    </lineage>
</organism>
<dbReference type="Proteomes" id="UP000298663">
    <property type="component" value="Unassembled WGS sequence"/>
</dbReference>
<dbReference type="PANTHER" id="PTHR45904:SF2">
    <property type="entry name" value="TRNA (URACIL-5-)-METHYLTRANSFERASE HOMOLOG A"/>
    <property type="match status" value="1"/>
</dbReference>
<proteinExistence type="inferred from homology"/>
<dbReference type="Gene3D" id="2.40.50.1070">
    <property type="match status" value="1"/>
</dbReference>